<dbReference type="RefSeq" id="WP_107189582.1">
    <property type="nucleotide sequence ID" value="NZ_PYMN01000006.1"/>
</dbReference>
<reference evidence="8 9" key="1">
    <citation type="submission" date="2018-03" db="EMBL/GenBank/DDBJ databases">
        <title>Whole genome sequencing of Histamine producing bacteria.</title>
        <authorList>
            <person name="Butler K."/>
        </authorList>
    </citation>
    <scope>NUCLEOTIDE SEQUENCE [LARGE SCALE GENOMIC DNA]</scope>
    <source>
        <strain evidence="7 9">FS-6.1</strain>
        <strain evidence="6 8">FS-6.2</strain>
    </source>
</reference>
<keyword evidence="3" id="KW-0010">Activator</keyword>
<keyword evidence="8" id="KW-1185">Reference proteome</keyword>
<dbReference type="PRINTS" id="PR00032">
    <property type="entry name" value="HTHARAC"/>
</dbReference>
<organism evidence="7 9">
    <name type="scientific">Photobacterium phosphoreum</name>
    <dbReference type="NCBI Taxonomy" id="659"/>
    <lineage>
        <taxon>Bacteria</taxon>
        <taxon>Pseudomonadati</taxon>
        <taxon>Pseudomonadota</taxon>
        <taxon>Gammaproteobacteria</taxon>
        <taxon>Vibrionales</taxon>
        <taxon>Vibrionaceae</taxon>
        <taxon>Photobacterium</taxon>
    </lineage>
</organism>
<name>A0A2T3JWA3_PHOPO</name>
<dbReference type="Proteomes" id="UP000241405">
    <property type="component" value="Unassembled WGS sequence"/>
</dbReference>
<dbReference type="AlphaFoldDB" id="A0A2T3JWA3"/>
<keyword evidence="4" id="KW-0804">Transcription</keyword>
<feature type="domain" description="HTH araC/xylS-type" evidence="5">
    <location>
        <begin position="156"/>
        <end position="254"/>
    </location>
</feature>
<evidence type="ECO:0000256" key="3">
    <source>
        <dbReference type="ARBA" id="ARBA00023159"/>
    </source>
</evidence>
<dbReference type="PROSITE" id="PS01124">
    <property type="entry name" value="HTH_ARAC_FAMILY_2"/>
    <property type="match status" value="1"/>
</dbReference>
<dbReference type="InterPro" id="IPR050204">
    <property type="entry name" value="AraC_XylS_family_regulators"/>
</dbReference>
<dbReference type="InterPro" id="IPR020449">
    <property type="entry name" value="Tscrpt_reg_AraC-type_HTH"/>
</dbReference>
<dbReference type="GO" id="GO:0043565">
    <property type="term" value="F:sequence-specific DNA binding"/>
    <property type="evidence" value="ECO:0007669"/>
    <property type="project" value="InterPro"/>
</dbReference>
<evidence type="ECO:0000259" key="5">
    <source>
        <dbReference type="PROSITE" id="PS01124"/>
    </source>
</evidence>
<evidence type="ECO:0000313" key="9">
    <source>
        <dbReference type="Proteomes" id="UP000241618"/>
    </source>
</evidence>
<dbReference type="EMBL" id="PYMO01000002">
    <property type="protein sequence ID" value="PSU26744.1"/>
    <property type="molecule type" value="Genomic_DNA"/>
</dbReference>
<sequence>MLQKLQSSTVVSLSQTVSYHRHNHHQIVISLSGQSEFGIDGVTSLVYPGLGCFVMANCDHTFVGVGDNELLVINLPPVFTDNNQMEQRITQLFSRSGYFNLDNQSQRLIQLLSLEMKASPDDELLQQACAMTLLCVLHRHFKIPPRDKQSQRIDIDIIDNYIERNIHHKISVSQLAAIAFLSESQFYALFKSQIGFTPQRYILQKRLQLAKQLLQESQLTLADIAQICGFASQSSFSQAFRRLCGISPARYQHSFYNTVIIFD</sequence>
<evidence type="ECO:0000313" key="7">
    <source>
        <dbReference type="EMBL" id="PSU53597.1"/>
    </source>
</evidence>
<dbReference type="Pfam" id="PF02311">
    <property type="entry name" value="AraC_binding"/>
    <property type="match status" value="1"/>
</dbReference>
<gene>
    <name evidence="7" type="ORF">C9J18_04090</name>
    <name evidence="6" type="ORF">CTM96_04000</name>
</gene>
<keyword evidence="2" id="KW-0238">DNA-binding</keyword>
<dbReference type="Gene3D" id="1.10.10.60">
    <property type="entry name" value="Homeodomain-like"/>
    <property type="match status" value="2"/>
</dbReference>
<dbReference type="SMART" id="SM00342">
    <property type="entry name" value="HTH_ARAC"/>
    <property type="match status" value="1"/>
</dbReference>
<dbReference type="InterPro" id="IPR018060">
    <property type="entry name" value="HTH_AraC"/>
</dbReference>
<evidence type="ECO:0000313" key="8">
    <source>
        <dbReference type="Proteomes" id="UP000241405"/>
    </source>
</evidence>
<evidence type="ECO:0000256" key="1">
    <source>
        <dbReference type="ARBA" id="ARBA00023015"/>
    </source>
</evidence>
<dbReference type="PANTHER" id="PTHR46796:SF10">
    <property type="entry name" value="TRANSCRIPTIONAL ACTIVATOR FEAR"/>
    <property type="match status" value="1"/>
</dbReference>
<dbReference type="InterPro" id="IPR011051">
    <property type="entry name" value="RmlC_Cupin_sf"/>
</dbReference>
<dbReference type="SUPFAM" id="SSF46689">
    <property type="entry name" value="Homeodomain-like"/>
    <property type="match status" value="2"/>
</dbReference>
<evidence type="ECO:0000313" key="6">
    <source>
        <dbReference type="EMBL" id="PSU26744.1"/>
    </source>
</evidence>
<dbReference type="InterPro" id="IPR018062">
    <property type="entry name" value="HTH_AraC-typ_CS"/>
</dbReference>
<accession>A0A2T3JWA3</accession>
<comment type="caution">
    <text evidence="7">The sequence shown here is derived from an EMBL/GenBank/DDBJ whole genome shotgun (WGS) entry which is preliminary data.</text>
</comment>
<dbReference type="InterPro" id="IPR003313">
    <property type="entry name" value="AraC-bd"/>
</dbReference>
<dbReference type="SUPFAM" id="SSF51182">
    <property type="entry name" value="RmlC-like cupins"/>
    <property type="match status" value="1"/>
</dbReference>
<protein>
    <submittedName>
        <fullName evidence="7">AraC family transcriptional regulator</fullName>
    </submittedName>
</protein>
<dbReference type="InterPro" id="IPR014710">
    <property type="entry name" value="RmlC-like_jellyroll"/>
</dbReference>
<dbReference type="PROSITE" id="PS00041">
    <property type="entry name" value="HTH_ARAC_FAMILY_1"/>
    <property type="match status" value="1"/>
</dbReference>
<evidence type="ECO:0000256" key="4">
    <source>
        <dbReference type="ARBA" id="ARBA00023163"/>
    </source>
</evidence>
<keyword evidence="1" id="KW-0805">Transcription regulation</keyword>
<evidence type="ECO:0000256" key="2">
    <source>
        <dbReference type="ARBA" id="ARBA00023125"/>
    </source>
</evidence>
<dbReference type="PANTHER" id="PTHR46796">
    <property type="entry name" value="HTH-TYPE TRANSCRIPTIONAL ACTIVATOR RHAS-RELATED"/>
    <property type="match status" value="1"/>
</dbReference>
<dbReference type="Gene3D" id="2.60.120.10">
    <property type="entry name" value="Jelly Rolls"/>
    <property type="match status" value="1"/>
</dbReference>
<dbReference type="Pfam" id="PF12833">
    <property type="entry name" value="HTH_18"/>
    <property type="match status" value="1"/>
</dbReference>
<dbReference type="InterPro" id="IPR009057">
    <property type="entry name" value="Homeodomain-like_sf"/>
</dbReference>
<proteinExistence type="predicted"/>
<dbReference type="GO" id="GO:0003700">
    <property type="term" value="F:DNA-binding transcription factor activity"/>
    <property type="evidence" value="ECO:0007669"/>
    <property type="project" value="InterPro"/>
</dbReference>
<dbReference type="EMBL" id="PYMP01000002">
    <property type="protein sequence ID" value="PSU53597.1"/>
    <property type="molecule type" value="Genomic_DNA"/>
</dbReference>
<dbReference type="Proteomes" id="UP000241618">
    <property type="component" value="Unassembled WGS sequence"/>
</dbReference>